<sequence length="590" mass="62158">MGILCPGPPKTNIMKVKLTFVFFVLLICLCSNLSAQTVTTIATGGYYTALAYDGAGNLYTTRYDAGSDRYQVVKYVNGTGFPQVLLEGLQYDAFDYPWGLAVTGNGDVYVAASNVDNKIIKLPYNSGTNTYGTAETFVSGNYYSALAVDATGNLYTLEYAAATSDYAIVKYTAGSNSGIQLYHGLVNGPGYQYPTGIAVASNGDILVVDGFNGQDGQTGAAYRFTAASNYTARTTISSGNYSSALALDPQGNLYVSEYNGTTYVLNRYTNATGTPVKIADLELGDNFYPWGIIALNSTNIYFATGSSSSTAGGALKHLLGTPETPAAGISFTNTTDNSTTISWTNGSGVRRTVFMMAGSSGTAAPVNGTDYTANPVFGSGSQIGSGGWYAVYSGTGTTVDVTGLSATTEYRVMVIEDNGNNYYQPATGTNNPANVTTTAVLPVTFGAISALLDNGALKVKWNTESENNNDHFEVQASTDGKNFKSIGTVASKAIDGNSKVTLDYQFDSPWNVISFALLPFVIGLLGFPATRCSKCVLAGLLLLSAAVTVISCTKNNTDIKGIEKLYIRIAQVDKDGTAKFSKVVTAVPKK</sequence>
<keyword evidence="1" id="KW-0732">Signal</keyword>
<keyword evidence="3" id="KW-1185">Reference proteome</keyword>
<dbReference type="AlphaFoldDB" id="A0A1A9I3M9"/>
<dbReference type="Proteomes" id="UP000077667">
    <property type="component" value="Chromosome"/>
</dbReference>
<dbReference type="Gene3D" id="2.60.40.10">
    <property type="entry name" value="Immunoglobulins"/>
    <property type="match status" value="1"/>
</dbReference>
<feature type="chain" id="PRO_5008389800" description="Fibronectin type-III domain-containing protein" evidence="1">
    <location>
        <begin position="36"/>
        <end position="590"/>
    </location>
</feature>
<accession>A0A1A9I3M9</accession>
<dbReference type="InterPro" id="IPR013783">
    <property type="entry name" value="Ig-like_fold"/>
</dbReference>
<dbReference type="Gene3D" id="2.120.10.30">
    <property type="entry name" value="TolB, C-terminal domain"/>
    <property type="match status" value="1"/>
</dbReference>
<dbReference type="SUPFAM" id="SSF63829">
    <property type="entry name" value="Calcium-dependent phosphotriesterase"/>
    <property type="match status" value="1"/>
</dbReference>
<dbReference type="KEGG" id="nia:A8C56_10110"/>
<feature type="signal peptide" evidence="1">
    <location>
        <begin position="1"/>
        <end position="35"/>
    </location>
</feature>
<dbReference type="GO" id="GO:0008270">
    <property type="term" value="F:zinc ion binding"/>
    <property type="evidence" value="ECO:0007669"/>
    <property type="project" value="UniProtKB-KW"/>
</dbReference>
<evidence type="ECO:0000313" key="2">
    <source>
        <dbReference type="EMBL" id="ANH81291.1"/>
    </source>
</evidence>
<dbReference type="EMBL" id="CP015772">
    <property type="protein sequence ID" value="ANH81291.1"/>
    <property type="molecule type" value="Genomic_DNA"/>
</dbReference>
<dbReference type="PANTHER" id="PTHR24104:SF25">
    <property type="entry name" value="PROTEIN LIN-41"/>
    <property type="match status" value="1"/>
</dbReference>
<gene>
    <name evidence="2" type="ORF">A8C56_10110</name>
</gene>
<name>A0A1A9I3M9_9BACT</name>
<protein>
    <recommendedName>
        <fullName evidence="4">Fibronectin type-III domain-containing protein</fullName>
    </recommendedName>
</protein>
<dbReference type="InterPro" id="IPR050952">
    <property type="entry name" value="TRIM-NHL_E3_ligases"/>
</dbReference>
<organism evidence="2 3">
    <name type="scientific">Niabella ginsenosidivorans</name>
    <dbReference type="NCBI Taxonomy" id="1176587"/>
    <lineage>
        <taxon>Bacteria</taxon>
        <taxon>Pseudomonadati</taxon>
        <taxon>Bacteroidota</taxon>
        <taxon>Chitinophagia</taxon>
        <taxon>Chitinophagales</taxon>
        <taxon>Chitinophagaceae</taxon>
        <taxon>Niabella</taxon>
    </lineage>
</organism>
<evidence type="ECO:0000256" key="1">
    <source>
        <dbReference type="SAM" id="SignalP"/>
    </source>
</evidence>
<proteinExistence type="predicted"/>
<dbReference type="SUPFAM" id="SSF101898">
    <property type="entry name" value="NHL repeat"/>
    <property type="match status" value="1"/>
</dbReference>
<evidence type="ECO:0000313" key="3">
    <source>
        <dbReference type="Proteomes" id="UP000077667"/>
    </source>
</evidence>
<dbReference type="PANTHER" id="PTHR24104">
    <property type="entry name" value="E3 UBIQUITIN-PROTEIN LIGASE NHLRC1-RELATED"/>
    <property type="match status" value="1"/>
</dbReference>
<dbReference type="STRING" id="1176587.A8C56_10110"/>
<reference evidence="2 3" key="1">
    <citation type="submission" date="2016-05" db="EMBL/GenBank/DDBJ databases">
        <title>Niabella ginsenosidivorans BS26 whole genome sequencing.</title>
        <authorList>
            <person name="Im W.T."/>
            <person name="Siddiqi M.Z."/>
        </authorList>
    </citation>
    <scope>NUCLEOTIDE SEQUENCE [LARGE SCALE GENOMIC DNA]</scope>
    <source>
        <strain evidence="2 3">BS26</strain>
    </source>
</reference>
<dbReference type="InterPro" id="IPR011042">
    <property type="entry name" value="6-blade_b-propeller_TolB-like"/>
</dbReference>
<evidence type="ECO:0008006" key="4">
    <source>
        <dbReference type="Google" id="ProtNLM"/>
    </source>
</evidence>